<comment type="caution">
    <text evidence="2">The sequence shown here is derived from an EMBL/GenBank/DDBJ whole genome shotgun (WGS) entry which is preliminary data.</text>
</comment>
<sequence>MNKNCFVSWSGGKDSCLALYKAMEQGYSVKKLFTMFSMENNISSAHRLKENVIKAQALAMGVEHSIGKALFDDYEEIFIYNLKSFKEQGIDYGIFGDIDIDDHKKWEDKVCEKASITSVLPLWQRDRVDIVKEFLDLGFKAKIVVVNKTMIDVKFLGQDLSYSLMKEIQECGADPCGENGEYHTVVYDGPIFKHPVHLEYGEEIVPVGEHWAQIEVR</sequence>
<dbReference type="Pfam" id="PF01902">
    <property type="entry name" value="Diphthami_syn_2"/>
    <property type="match status" value="1"/>
</dbReference>
<dbReference type="EMBL" id="JAHLQF010000002">
    <property type="protein sequence ID" value="MBU5484084.1"/>
    <property type="molecule type" value="Genomic_DNA"/>
</dbReference>
<accession>A0ABS6EFT2</accession>
<evidence type="ECO:0000313" key="3">
    <source>
        <dbReference type="Proteomes" id="UP000726170"/>
    </source>
</evidence>
<keyword evidence="3" id="KW-1185">Reference proteome</keyword>
<dbReference type="CDD" id="cd01994">
    <property type="entry name" value="AANH_PF0828-like"/>
    <property type="match status" value="1"/>
</dbReference>
<dbReference type="NCBIfam" id="TIGR00290">
    <property type="entry name" value="MJ0570_dom"/>
    <property type="match status" value="1"/>
</dbReference>
<keyword evidence="2" id="KW-0436">Ligase</keyword>
<evidence type="ECO:0000259" key="1">
    <source>
        <dbReference type="Pfam" id="PF01902"/>
    </source>
</evidence>
<dbReference type="InterPro" id="IPR002761">
    <property type="entry name" value="Diphthami_syn_dom"/>
</dbReference>
<proteinExistence type="predicted"/>
<dbReference type="PANTHER" id="PTHR12196">
    <property type="entry name" value="DOMAIN OF UNKNOWN FUNCTION 71 DUF71 -CONTAINING PROTEIN"/>
    <property type="match status" value="1"/>
</dbReference>
<organism evidence="2 3">
    <name type="scientific">Clostridium mobile</name>
    <dbReference type="NCBI Taxonomy" id="2841512"/>
    <lineage>
        <taxon>Bacteria</taxon>
        <taxon>Bacillati</taxon>
        <taxon>Bacillota</taxon>
        <taxon>Clostridia</taxon>
        <taxon>Eubacteriales</taxon>
        <taxon>Clostridiaceae</taxon>
        <taxon>Clostridium</taxon>
    </lineage>
</organism>
<reference evidence="2 3" key="1">
    <citation type="submission" date="2021-06" db="EMBL/GenBank/DDBJ databases">
        <authorList>
            <person name="Sun Q."/>
            <person name="Li D."/>
        </authorList>
    </citation>
    <scope>NUCLEOTIDE SEQUENCE [LARGE SCALE GENOMIC DNA]</scope>
    <source>
        <strain evidence="2 3">MSJ-11</strain>
    </source>
</reference>
<dbReference type="RefSeq" id="WP_216438578.1">
    <property type="nucleotide sequence ID" value="NZ_JAHLQF010000002.1"/>
</dbReference>
<gene>
    <name evidence="2" type="ORF">KQI86_07050</name>
</gene>
<dbReference type="Proteomes" id="UP000726170">
    <property type="component" value="Unassembled WGS sequence"/>
</dbReference>
<name>A0ABS6EFT2_9CLOT</name>
<dbReference type="InterPro" id="IPR030662">
    <property type="entry name" value="DPH6/MJ0570"/>
</dbReference>
<protein>
    <submittedName>
        <fullName evidence="2">Diphthine--ammonia ligase</fullName>
        <ecNumber evidence="2">6.3.1.14</ecNumber>
    </submittedName>
</protein>
<dbReference type="PIRSF" id="PIRSF039123">
    <property type="entry name" value="Diphthamide_synthase"/>
    <property type="match status" value="1"/>
</dbReference>
<evidence type="ECO:0000313" key="2">
    <source>
        <dbReference type="EMBL" id="MBU5484084.1"/>
    </source>
</evidence>
<dbReference type="PANTHER" id="PTHR12196:SF2">
    <property type="entry name" value="DIPHTHINE--AMMONIA LIGASE"/>
    <property type="match status" value="1"/>
</dbReference>
<feature type="domain" description="Diphthamide synthase" evidence="1">
    <location>
        <begin position="7"/>
        <end position="199"/>
    </location>
</feature>
<dbReference type="EC" id="6.3.1.14" evidence="2"/>
<dbReference type="GO" id="GO:0017178">
    <property type="term" value="F:diphthine-ammonia ligase activity"/>
    <property type="evidence" value="ECO:0007669"/>
    <property type="project" value="UniProtKB-EC"/>
</dbReference>